<feature type="compositionally biased region" description="Basic and acidic residues" evidence="1">
    <location>
        <begin position="9"/>
        <end position="24"/>
    </location>
</feature>
<keyword evidence="3" id="KW-1185">Reference proteome</keyword>
<evidence type="ECO:0000313" key="2">
    <source>
        <dbReference type="EMBL" id="ELP69863.1"/>
    </source>
</evidence>
<feature type="region of interest" description="Disordered" evidence="1">
    <location>
        <begin position="1"/>
        <end position="60"/>
    </location>
</feature>
<evidence type="ECO:0000256" key="1">
    <source>
        <dbReference type="SAM" id="MobiDB-lite"/>
    </source>
</evidence>
<accession>L7FEP0</accession>
<organism evidence="2 3">
    <name type="scientific">Streptomyces turgidiscabies (strain Car8)</name>
    <dbReference type="NCBI Taxonomy" id="698760"/>
    <lineage>
        <taxon>Bacteria</taxon>
        <taxon>Bacillati</taxon>
        <taxon>Actinomycetota</taxon>
        <taxon>Actinomycetes</taxon>
        <taxon>Kitasatosporales</taxon>
        <taxon>Streptomycetaceae</taxon>
        <taxon>Streptomyces</taxon>
    </lineage>
</organism>
<dbReference type="EMBL" id="AEJB01000118">
    <property type="protein sequence ID" value="ELP69863.1"/>
    <property type="molecule type" value="Genomic_DNA"/>
</dbReference>
<reference evidence="2 3" key="1">
    <citation type="journal article" date="2011" name="Plasmid">
        <title>Streptomyces turgidiscabies Car8 contains a modular pathogenicity island that shares virulence genes with other actinobacterial plant pathogens.</title>
        <authorList>
            <person name="Huguet-Tapia J.C."/>
            <person name="Badger J.H."/>
            <person name="Loria R."/>
            <person name="Pettis G.S."/>
        </authorList>
    </citation>
    <scope>NUCLEOTIDE SEQUENCE [LARGE SCALE GENOMIC DNA]</scope>
    <source>
        <strain evidence="2 3">Car8</strain>
    </source>
</reference>
<sequence>MGTAAHEAPGAEKRGRRGSEKRVNWDVTGRTITFSVDSPAEYGALSPHESGKNQWENQRH</sequence>
<evidence type="ECO:0000313" key="3">
    <source>
        <dbReference type="Proteomes" id="UP000010931"/>
    </source>
</evidence>
<protein>
    <submittedName>
        <fullName evidence="2">Uncharacterized protein</fullName>
    </submittedName>
</protein>
<proteinExistence type="predicted"/>
<comment type="caution">
    <text evidence="2">The sequence shown here is derived from an EMBL/GenBank/DDBJ whole genome shotgun (WGS) entry which is preliminary data.</text>
</comment>
<gene>
    <name evidence="2" type="ORF">STRTUCAR8_05350</name>
</gene>
<dbReference type="AlphaFoldDB" id="L7FEP0"/>
<feature type="non-terminal residue" evidence="2">
    <location>
        <position position="60"/>
    </location>
</feature>
<name>L7FEP0_STRT8</name>
<dbReference type="Proteomes" id="UP000010931">
    <property type="component" value="Unassembled WGS sequence"/>
</dbReference>